<sequence length="40" mass="4405">MDGWFGNAASFNHLSSDMHQSVEESACCDNNGLGTYFYTP</sequence>
<organism evidence="1">
    <name type="scientific">gut metagenome</name>
    <dbReference type="NCBI Taxonomy" id="749906"/>
    <lineage>
        <taxon>unclassified sequences</taxon>
        <taxon>metagenomes</taxon>
        <taxon>organismal metagenomes</taxon>
    </lineage>
</organism>
<accession>J9GBX1</accession>
<gene>
    <name evidence="1" type="ORF">EVA_12636</name>
</gene>
<protein>
    <submittedName>
        <fullName evidence="1">Uncharacterized protein</fullName>
    </submittedName>
</protein>
<reference evidence="1" key="1">
    <citation type="journal article" date="2012" name="PLoS ONE">
        <title>Gene sets for utilization of primary and secondary nutrition supplies in the distal gut of endangered iberian lynx.</title>
        <authorList>
            <person name="Alcaide M."/>
            <person name="Messina E."/>
            <person name="Richter M."/>
            <person name="Bargiela R."/>
            <person name="Peplies J."/>
            <person name="Huws S.A."/>
            <person name="Newbold C.J."/>
            <person name="Golyshin P.N."/>
            <person name="Simon M.A."/>
            <person name="Lopez G."/>
            <person name="Yakimov M.M."/>
            <person name="Ferrer M."/>
        </authorList>
    </citation>
    <scope>NUCLEOTIDE SEQUENCE</scope>
</reference>
<dbReference type="EMBL" id="AMCI01003892">
    <property type="protein sequence ID" value="EJW99257.1"/>
    <property type="molecule type" value="Genomic_DNA"/>
</dbReference>
<name>J9GBX1_9ZZZZ</name>
<proteinExistence type="predicted"/>
<evidence type="ECO:0000313" key="1">
    <source>
        <dbReference type="EMBL" id="EJW99257.1"/>
    </source>
</evidence>
<dbReference type="AlphaFoldDB" id="J9GBX1"/>
<comment type="caution">
    <text evidence="1">The sequence shown here is derived from an EMBL/GenBank/DDBJ whole genome shotgun (WGS) entry which is preliminary data.</text>
</comment>